<reference evidence="3 4" key="1">
    <citation type="journal article" date="2009" name="Science">
        <title>Green evolution and dynamic adaptations revealed by genomes of the marine picoeukaryotes Micromonas.</title>
        <authorList>
            <person name="Worden A.Z."/>
            <person name="Lee J.H."/>
            <person name="Mock T."/>
            <person name="Rouze P."/>
            <person name="Simmons M.P."/>
            <person name="Aerts A.L."/>
            <person name="Allen A.E."/>
            <person name="Cuvelier M.L."/>
            <person name="Derelle E."/>
            <person name="Everett M.V."/>
            <person name="Foulon E."/>
            <person name="Grimwood J."/>
            <person name="Gundlach H."/>
            <person name="Henrissat B."/>
            <person name="Napoli C."/>
            <person name="McDonald S.M."/>
            <person name="Parker M.S."/>
            <person name="Rombauts S."/>
            <person name="Salamov A."/>
            <person name="Von Dassow P."/>
            <person name="Badger J.H."/>
            <person name="Coutinho P.M."/>
            <person name="Demir E."/>
            <person name="Dubchak I."/>
            <person name="Gentemann C."/>
            <person name="Eikrem W."/>
            <person name="Gready J.E."/>
            <person name="John U."/>
            <person name="Lanier W."/>
            <person name="Lindquist E.A."/>
            <person name="Lucas S."/>
            <person name="Mayer K.F."/>
            <person name="Moreau H."/>
            <person name="Not F."/>
            <person name="Otillar R."/>
            <person name="Panaud O."/>
            <person name="Pangilinan J."/>
            <person name="Paulsen I."/>
            <person name="Piegu B."/>
            <person name="Poliakov A."/>
            <person name="Robbens S."/>
            <person name="Schmutz J."/>
            <person name="Toulza E."/>
            <person name="Wyss T."/>
            <person name="Zelensky A."/>
            <person name="Zhou K."/>
            <person name="Armbrust E.V."/>
            <person name="Bhattacharya D."/>
            <person name="Goodenough U.W."/>
            <person name="Van de Peer Y."/>
            <person name="Grigoriev I.V."/>
        </authorList>
    </citation>
    <scope>NUCLEOTIDE SEQUENCE [LARGE SCALE GENOMIC DNA]</scope>
    <source>
        <strain evidence="4">RCC299 / NOUM17</strain>
    </source>
</reference>
<protein>
    <submittedName>
        <fullName evidence="3">Uncharacterized protein</fullName>
    </submittedName>
</protein>
<dbReference type="RefSeq" id="XP_002505195.1">
    <property type="nucleotide sequence ID" value="XM_002505149.1"/>
</dbReference>
<proteinExistence type="predicted"/>
<keyword evidence="2" id="KW-0472">Membrane</keyword>
<dbReference type="KEGG" id="mis:MICPUN_62448"/>
<dbReference type="Proteomes" id="UP000002009">
    <property type="component" value="Chromosome 11"/>
</dbReference>
<accession>C1EDZ8</accession>
<dbReference type="InParanoid" id="C1EDZ8"/>
<name>C1EDZ8_MICCC</name>
<evidence type="ECO:0000256" key="1">
    <source>
        <dbReference type="SAM" id="MobiDB-lite"/>
    </source>
</evidence>
<dbReference type="EMBL" id="CP001330">
    <property type="protein sequence ID" value="ACO66453.1"/>
    <property type="molecule type" value="Genomic_DNA"/>
</dbReference>
<dbReference type="AlphaFoldDB" id="C1EDZ8"/>
<keyword evidence="2" id="KW-0812">Transmembrane</keyword>
<evidence type="ECO:0000313" key="3">
    <source>
        <dbReference type="EMBL" id="ACO66453.1"/>
    </source>
</evidence>
<feature type="region of interest" description="Disordered" evidence="1">
    <location>
        <begin position="357"/>
        <end position="378"/>
    </location>
</feature>
<evidence type="ECO:0000313" key="4">
    <source>
        <dbReference type="Proteomes" id="UP000002009"/>
    </source>
</evidence>
<keyword evidence="2" id="KW-1133">Transmembrane helix</keyword>
<feature type="region of interest" description="Disordered" evidence="1">
    <location>
        <begin position="1"/>
        <end position="23"/>
    </location>
</feature>
<feature type="transmembrane region" description="Helical" evidence="2">
    <location>
        <begin position="47"/>
        <end position="68"/>
    </location>
</feature>
<sequence>MSATRWDDYGSVPPPTPLFRDDETRRRRRDWDDWDARDRYRDDGPSLFSVTLFGFLFFAALVGVGYVASGARGSLWDNGPRARNVDHRTRTEAADLGMCQPQCDYVNNAAPRSLIIYNTTWRAGLADRQDMYSGVLAQLAALTCARVALMPPKLALDPGHNNGVYMPYEWRWDTYIANRSLVPFASPLDVDAYYDYASYDEEAFDASHGPREPVLMDWSNDAVVIARDYMDPYNNPGVVIFGDHAEALTDDKILANLRRAIECARNGVPFIWKMNFEIAWGPRYDWWVREFVGDDAGKAGLMYAVKQASLERELRAFGALDPGVGLRDCTLAEVTTSDVIDRLADIATARALSASGLGRSVEDPAGDPAGDPGAADPGDAKFAALHARRGDELAWCDTSPGALDDFVECALANATDPDVRAGKVPVIWFTDDSEEWYWNESTASMRAGMLRYIRRDGGDHFPGVVYGESLVNATVEEMLVRVADEMGVDVGGFGTDRRHAGDNYLRYQIGVEMMQRAEANADAYWNIHYSYRGGKPFKYGTCARGRGHPCARDGPVLRMARGEEDALAEFDHLLDVGNNAYLVGGVELQRDREALKANATANITTNTDPGGVVTAGRDENDG</sequence>
<dbReference type="GeneID" id="8247617"/>
<organism evidence="3 4">
    <name type="scientific">Micromonas commoda (strain RCC299 / NOUM17 / CCMP2709)</name>
    <name type="common">Picoplanktonic green alga</name>
    <dbReference type="NCBI Taxonomy" id="296587"/>
    <lineage>
        <taxon>Eukaryota</taxon>
        <taxon>Viridiplantae</taxon>
        <taxon>Chlorophyta</taxon>
        <taxon>Mamiellophyceae</taxon>
        <taxon>Mamiellales</taxon>
        <taxon>Mamiellaceae</taxon>
        <taxon>Micromonas</taxon>
    </lineage>
</organism>
<keyword evidence="4" id="KW-1185">Reference proteome</keyword>
<gene>
    <name evidence="3" type="ORF">MICPUN_62448</name>
</gene>
<evidence type="ECO:0000256" key="2">
    <source>
        <dbReference type="SAM" id="Phobius"/>
    </source>
</evidence>
<feature type="compositionally biased region" description="Low complexity" evidence="1">
    <location>
        <begin position="366"/>
        <end position="377"/>
    </location>
</feature>